<dbReference type="CDD" id="cd21670">
    <property type="entry name" value="SMP_ESyt"/>
    <property type="match status" value="1"/>
</dbReference>
<organism evidence="11 12">
    <name type="scientific">Paramuricea clavata</name>
    <name type="common">Red gorgonian</name>
    <name type="synonym">Violescent sea-whip</name>
    <dbReference type="NCBI Taxonomy" id="317549"/>
    <lineage>
        <taxon>Eukaryota</taxon>
        <taxon>Metazoa</taxon>
        <taxon>Cnidaria</taxon>
        <taxon>Anthozoa</taxon>
        <taxon>Octocorallia</taxon>
        <taxon>Malacalcyonacea</taxon>
        <taxon>Plexauridae</taxon>
        <taxon>Paramuricea</taxon>
    </lineage>
</organism>
<dbReference type="AlphaFoldDB" id="A0A6S7HMI5"/>
<evidence type="ECO:0000313" key="11">
    <source>
        <dbReference type="EMBL" id="CAB4004783.1"/>
    </source>
</evidence>
<dbReference type="Proteomes" id="UP001152795">
    <property type="component" value="Unassembled WGS sequence"/>
</dbReference>
<keyword evidence="8" id="KW-0445">Lipid transport</keyword>
<dbReference type="PROSITE" id="PS51847">
    <property type="entry name" value="SMP"/>
    <property type="match status" value="1"/>
</dbReference>
<dbReference type="InterPro" id="IPR051634">
    <property type="entry name" value="Extended_Synaptotagmin"/>
</dbReference>
<keyword evidence="5" id="KW-0677">Repeat</keyword>
<keyword evidence="6" id="KW-0106">Calcium</keyword>
<dbReference type="InterPro" id="IPR039010">
    <property type="entry name" value="Synaptotagmin_SMP"/>
</dbReference>
<keyword evidence="9" id="KW-0446">Lipid-binding</keyword>
<keyword evidence="7" id="KW-1133">Transmembrane helix</keyword>
<evidence type="ECO:0000256" key="4">
    <source>
        <dbReference type="ARBA" id="ARBA00022723"/>
    </source>
</evidence>
<keyword evidence="4" id="KW-0479">Metal-binding</keyword>
<keyword evidence="2" id="KW-0813">Transport</keyword>
<keyword evidence="10" id="KW-0472">Membrane</keyword>
<evidence type="ECO:0000256" key="9">
    <source>
        <dbReference type="ARBA" id="ARBA00023121"/>
    </source>
</evidence>
<keyword evidence="3" id="KW-0812">Transmembrane</keyword>
<dbReference type="GO" id="GO:0006869">
    <property type="term" value="P:lipid transport"/>
    <property type="evidence" value="ECO:0007669"/>
    <property type="project" value="UniProtKB-KW"/>
</dbReference>
<name>A0A6S7HMI5_PARCT</name>
<dbReference type="GO" id="GO:0005789">
    <property type="term" value="C:endoplasmic reticulum membrane"/>
    <property type="evidence" value="ECO:0007669"/>
    <property type="project" value="TreeGrafter"/>
</dbReference>
<dbReference type="GO" id="GO:0035091">
    <property type="term" value="F:phosphatidylinositol binding"/>
    <property type="evidence" value="ECO:0007669"/>
    <property type="project" value="TreeGrafter"/>
</dbReference>
<evidence type="ECO:0000256" key="8">
    <source>
        <dbReference type="ARBA" id="ARBA00023055"/>
    </source>
</evidence>
<dbReference type="GO" id="GO:0005544">
    <property type="term" value="F:calcium-dependent phospholipid binding"/>
    <property type="evidence" value="ECO:0007669"/>
    <property type="project" value="TreeGrafter"/>
</dbReference>
<evidence type="ECO:0000256" key="10">
    <source>
        <dbReference type="ARBA" id="ARBA00023136"/>
    </source>
</evidence>
<sequence>MRSKRFNVEHYLNTGSSRMTYFLPHAYTRPGHQASLVELKTFYNVFYIALQVFFPDVERAEWLNKFVAQLWPYVNEMVIKILKETVEPKIQESVPGMLKSIYFTEISLGNRAPRIGGIKVYTENVKRSEVIMDIDVIYSGDADFELSVKCVTVGIEDLQLRGTLRVIMSPLVPASPLVAGLSVFFLDKPELDFNLTNLLNVLDVPGLRL</sequence>
<dbReference type="EMBL" id="CACRXK020004996">
    <property type="protein sequence ID" value="CAB4004783.1"/>
    <property type="molecule type" value="Genomic_DNA"/>
</dbReference>
<reference evidence="11" key="1">
    <citation type="submission" date="2020-04" db="EMBL/GenBank/DDBJ databases">
        <authorList>
            <person name="Alioto T."/>
            <person name="Alioto T."/>
            <person name="Gomez Garrido J."/>
        </authorList>
    </citation>
    <scope>NUCLEOTIDE SEQUENCE</scope>
    <source>
        <strain evidence="11">A484AB</strain>
    </source>
</reference>
<dbReference type="PANTHER" id="PTHR45761:SF1">
    <property type="entry name" value="EXTENDED SYNAPTOTAGMIN-LIKE PROTEIN 2, ISOFORM C"/>
    <property type="match status" value="1"/>
</dbReference>
<evidence type="ECO:0000313" key="12">
    <source>
        <dbReference type="Proteomes" id="UP001152795"/>
    </source>
</evidence>
<comment type="caution">
    <text evidence="11">The sequence shown here is derived from an EMBL/GenBank/DDBJ whole genome shotgun (WGS) entry which is preliminary data.</text>
</comment>
<dbReference type="InterPro" id="IPR031468">
    <property type="entry name" value="SMP_LBD"/>
</dbReference>
<evidence type="ECO:0000256" key="5">
    <source>
        <dbReference type="ARBA" id="ARBA00022737"/>
    </source>
</evidence>
<evidence type="ECO:0000256" key="2">
    <source>
        <dbReference type="ARBA" id="ARBA00022448"/>
    </source>
</evidence>
<evidence type="ECO:0000256" key="7">
    <source>
        <dbReference type="ARBA" id="ARBA00022989"/>
    </source>
</evidence>
<dbReference type="PANTHER" id="PTHR45761">
    <property type="entry name" value="EXTENDED SYNAPTOTAGMIN-LIKE PROTEIN 2, ISOFORM C"/>
    <property type="match status" value="1"/>
</dbReference>
<proteinExistence type="predicted"/>
<dbReference type="GO" id="GO:0005509">
    <property type="term" value="F:calcium ion binding"/>
    <property type="evidence" value="ECO:0007669"/>
    <property type="project" value="TreeGrafter"/>
</dbReference>
<keyword evidence="12" id="KW-1185">Reference proteome</keyword>
<dbReference type="GO" id="GO:0031210">
    <property type="term" value="F:phosphatidylcholine binding"/>
    <property type="evidence" value="ECO:0007669"/>
    <property type="project" value="TreeGrafter"/>
</dbReference>
<evidence type="ECO:0000256" key="3">
    <source>
        <dbReference type="ARBA" id="ARBA00022692"/>
    </source>
</evidence>
<comment type="subcellular location">
    <subcellularLocation>
        <location evidence="1">Membrane</location>
    </subcellularLocation>
</comment>
<evidence type="ECO:0000256" key="1">
    <source>
        <dbReference type="ARBA" id="ARBA00004370"/>
    </source>
</evidence>
<gene>
    <name evidence="11" type="ORF">PACLA_8A074216</name>
</gene>
<evidence type="ECO:0000256" key="6">
    <source>
        <dbReference type="ARBA" id="ARBA00022837"/>
    </source>
</evidence>
<protein>
    <submittedName>
        <fullName evidence="11">Extended synaptotagmin-2-A-like isoform X1</fullName>
    </submittedName>
</protein>
<dbReference type="GO" id="GO:0008429">
    <property type="term" value="F:phosphatidylethanolamine binding"/>
    <property type="evidence" value="ECO:0007669"/>
    <property type="project" value="TreeGrafter"/>
</dbReference>
<accession>A0A6S7HMI5</accession>
<dbReference type="Pfam" id="PF17047">
    <property type="entry name" value="SMP_LBD"/>
    <property type="match status" value="1"/>
</dbReference>
<dbReference type="OrthoDB" id="1029639at2759"/>